<name>A0ABP9SUD2_9ACTN</name>
<sequence>MPDSVDKEGILAGKVAIVTGGTEGIGRGIAEALGAAGAGVAVVSRRESAVAEAQKQLAELGIDALGVATDVRDVSSVARMVDAVRDRFGGIDILVNSAGGSFGDSFERGPVLDLRPEDLIEGYRLNVVGTFICTKAVVPEMRARGGGSVVNIGSMAAYSAARGMASYGATKAALNSLTRSMARELAPDIRLNVVAPGHIDTPRTNGRRDEAKRARQLAETPMGRYGTPDDVAGAVLYLASPAASWVTGEVIRIAGGMGGE</sequence>
<dbReference type="SUPFAM" id="SSF51735">
    <property type="entry name" value="NAD(P)-binding Rossmann-fold domains"/>
    <property type="match status" value="1"/>
</dbReference>
<gene>
    <name evidence="3" type="ORF">GCM10023322_81220</name>
</gene>
<evidence type="ECO:0000313" key="4">
    <source>
        <dbReference type="Proteomes" id="UP001501570"/>
    </source>
</evidence>
<dbReference type="SMART" id="SM00822">
    <property type="entry name" value="PKS_KR"/>
    <property type="match status" value="1"/>
</dbReference>
<dbReference type="PANTHER" id="PTHR43943">
    <property type="entry name" value="DEHYDROGENASE/REDUCTASE (SDR FAMILY) MEMBER 4"/>
    <property type="match status" value="1"/>
</dbReference>
<dbReference type="NCBIfam" id="NF005559">
    <property type="entry name" value="PRK07231.1"/>
    <property type="match status" value="1"/>
</dbReference>
<dbReference type="PANTHER" id="PTHR43943:SF2">
    <property type="entry name" value="DEHYDROGENASE_REDUCTASE 4"/>
    <property type="match status" value="1"/>
</dbReference>
<evidence type="ECO:0000256" key="1">
    <source>
        <dbReference type="ARBA" id="ARBA00006484"/>
    </source>
</evidence>
<dbReference type="InterPro" id="IPR036291">
    <property type="entry name" value="NAD(P)-bd_dom_sf"/>
</dbReference>
<dbReference type="PRINTS" id="PR00080">
    <property type="entry name" value="SDRFAMILY"/>
</dbReference>
<dbReference type="InterPro" id="IPR002347">
    <property type="entry name" value="SDR_fam"/>
</dbReference>
<dbReference type="EMBL" id="BAABJQ010000049">
    <property type="protein sequence ID" value="GAA5201362.1"/>
    <property type="molecule type" value="Genomic_DNA"/>
</dbReference>
<dbReference type="Gene3D" id="3.40.50.720">
    <property type="entry name" value="NAD(P)-binding Rossmann-like Domain"/>
    <property type="match status" value="1"/>
</dbReference>
<comment type="caution">
    <text evidence="3">The sequence shown here is derived from an EMBL/GenBank/DDBJ whole genome shotgun (WGS) entry which is preliminary data.</text>
</comment>
<keyword evidence="4" id="KW-1185">Reference proteome</keyword>
<dbReference type="InterPro" id="IPR057326">
    <property type="entry name" value="KR_dom"/>
</dbReference>
<dbReference type="RefSeq" id="WP_345639016.1">
    <property type="nucleotide sequence ID" value="NZ_BAABJQ010000049.1"/>
</dbReference>
<evidence type="ECO:0000313" key="3">
    <source>
        <dbReference type="EMBL" id="GAA5201362.1"/>
    </source>
</evidence>
<comment type="similarity">
    <text evidence="1">Belongs to the short-chain dehydrogenases/reductases (SDR) family.</text>
</comment>
<dbReference type="Proteomes" id="UP001501570">
    <property type="component" value="Unassembled WGS sequence"/>
</dbReference>
<feature type="domain" description="Ketoreductase" evidence="2">
    <location>
        <begin position="14"/>
        <end position="199"/>
    </location>
</feature>
<dbReference type="CDD" id="cd05233">
    <property type="entry name" value="SDR_c"/>
    <property type="match status" value="1"/>
</dbReference>
<dbReference type="InterPro" id="IPR020904">
    <property type="entry name" value="Sc_DH/Rdtase_CS"/>
</dbReference>
<dbReference type="Pfam" id="PF13561">
    <property type="entry name" value="adh_short_C2"/>
    <property type="match status" value="1"/>
</dbReference>
<dbReference type="PRINTS" id="PR00081">
    <property type="entry name" value="GDHRDH"/>
</dbReference>
<proteinExistence type="inferred from homology"/>
<organism evidence="3 4">
    <name type="scientific">Rugosimonospora acidiphila</name>
    <dbReference type="NCBI Taxonomy" id="556531"/>
    <lineage>
        <taxon>Bacteria</taxon>
        <taxon>Bacillati</taxon>
        <taxon>Actinomycetota</taxon>
        <taxon>Actinomycetes</taxon>
        <taxon>Micromonosporales</taxon>
        <taxon>Micromonosporaceae</taxon>
        <taxon>Rugosimonospora</taxon>
    </lineage>
</organism>
<protein>
    <submittedName>
        <fullName evidence="3">Glucose 1-dehydrogenase</fullName>
    </submittedName>
</protein>
<reference evidence="4" key="1">
    <citation type="journal article" date="2019" name="Int. J. Syst. Evol. Microbiol.">
        <title>The Global Catalogue of Microorganisms (GCM) 10K type strain sequencing project: providing services to taxonomists for standard genome sequencing and annotation.</title>
        <authorList>
            <consortium name="The Broad Institute Genomics Platform"/>
            <consortium name="The Broad Institute Genome Sequencing Center for Infectious Disease"/>
            <person name="Wu L."/>
            <person name="Ma J."/>
        </authorList>
    </citation>
    <scope>NUCLEOTIDE SEQUENCE [LARGE SCALE GENOMIC DNA]</scope>
    <source>
        <strain evidence="4">JCM 18304</strain>
    </source>
</reference>
<evidence type="ECO:0000259" key="2">
    <source>
        <dbReference type="SMART" id="SM00822"/>
    </source>
</evidence>
<accession>A0ABP9SUD2</accession>
<dbReference type="PROSITE" id="PS00061">
    <property type="entry name" value="ADH_SHORT"/>
    <property type="match status" value="1"/>
</dbReference>